<keyword evidence="8" id="KW-1185">Reference proteome</keyword>
<dbReference type="RefSeq" id="WP_274152940.1">
    <property type="nucleotide sequence ID" value="NZ_CP117812.1"/>
</dbReference>
<comment type="cofactor">
    <cofactor evidence="1 6">
        <name>FAD</name>
        <dbReference type="ChEBI" id="CHEBI:57692"/>
    </cofactor>
</comment>
<dbReference type="SUPFAM" id="SSF51730">
    <property type="entry name" value="FAD-linked oxidoreductase"/>
    <property type="match status" value="1"/>
</dbReference>
<evidence type="ECO:0000256" key="3">
    <source>
        <dbReference type="ARBA" id="ARBA00022630"/>
    </source>
</evidence>
<reference evidence="7 8" key="1">
    <citation type="submission" date="2023-02" db="EMBL/GenBank/DDBJ databases">
        <title>Genome sequence of Lentisphaera profundi SAORIC-696.</title>
        <authorList>
            <person name="Kim e."/>
            <person name="Cho J.-C."/>
            <person name="Choi A."/>
            <person name="Kang I."/>
        </authorList>
    </citation>
    <scope>NUCLEOTIDE SEQUENCE [LARGE SCALE GENOMIC DNA]</scope>
    <source>
        <strain evidence="7 8">SAORIC-696</strain>
    </source>
</reference>
<organism evidence="7 8">
    <name type="scientific">Lentisphaera profundi</name>
    <dbReference type="NCBI Taxonomy" id="1658616"/>
    <lineage>
        <taxon>Bacteria</taxon>
        <taxon>Pseudomonadati</taxon>
        <taxon>Lentisphaerota</taxon>
        <taxon>Lentisphaeria</taxon>
        <taxon>Lentisphaerales</taxon>
        <taxon>Lentisphaeraceae</taxon>
        <taxon>Lentisphaera</taxon>
    </lineage>
</organism>
<evidence type="ECO:0000256" key="4">
    <source>
        <dbReference type="ARBA" id="ARBA00022827"/>
    </source>
</evidence>
<keyword evidence="4 6" id="KW-0274">FAD</keyword>
<keyword evidence="3 6" id="KW-0285">Flavoprotein</keyword>
<evidence type="ECO:0000256" key="1">
    <source>
        <dbReference type="ARBA" id="ARBA00001974"/>
    </source>
</evidence>
<evidence type="ECO:0000256" key="6">
    <source>
        <dbReference type="RuleBase" id="RU003862"/>
    </source>
</evidence>
<dbReference type="InterPro" id="IPR029041">
    <property type="entry name" value="FAD-linked_oxidoreductase-like"/>
</dbReference>
<sequence>MTKISIELVPHAAEEITSELSGIQAAFPKVNTVNIPDIVRLPTRSWEACGYCAPMLERDIPHLRACDFDLNQPQLISDIMEKYNFSEVLLVGGDIFEGREHFETTTTDFIKFFKEHYKTVKVYGAIDPYRSDFESEMSYVHEKIDAGIDGFFTQPFFDLGLLSKWIKALKDHTVYWGLSPVLSEKSQAYWEKRNLVNFPKNFEPNLEWNAQFAADAIQIIDQFNSCLYFMPIRIPVVDYLNAIIPKSKILKDLLS</sequence>
<gene>
    <name evidence="7" type="ORF">PQO03_20175</name>
</gene>
<dbReference type="Pfam" id="PF02219">
    <property type="entry name" value="MTHFR"/>
    <property type="match status" value="1"/>
</dbReference>
<dbReference type="GO" id="GO:0004489">
    <property type="term" value="F:methylenetetrahydrofolate reductase [NAD(P)H] activity"/>
    <property type="evidence" value="ECO:0007669"/>
    <property type="project" value="UniProtKB-EC"/>
</dbReference>
<dbReference type="Gene3D" id="3.20.20.220">
    <property type="match status" value="1"/>
</dbReference>
<dbReference type="EMBL" id="CP117812">
    <property type="protein sequence ID" value="WDE98140.1"/>
    <property type="molecule type" value="Genomic_DNA"/>
</dbReference>
<accession>A0ABY7VY49</accession>
<dbReference type="Proteomes" id="UP001214250">
    <property type="component" value="Chromosome 2"/>
</dbReference>
<dbReference type="InterPro" id="IPR003171">
    <property type="entry name" value="Mehydrof_redctse-like"/>
</dbReference>
<name>A0ABY7VY49_9BACT</name>
<evidence type="ECO:0000313" key="8">
    <source>
        <dbReference type="Proteomes" id="UP001214250"/>
    </source>
</evidence>
<evidence type="ECO:0000256" key="5">
    <source>
        <dbReference type="ARBA" id="ARBA00023002"/>
    </source>
</evidence>
<evidence type="ECO:0000313" key="7">
    <source>
        <dbReference type="EMBL" id="WDE98140.1"/>
    </source>
</evidence>
<evidence type="ECO:0000256" key="2">
    <source>
        <dbReference type="ARBA" id="ARBA00004777"/>
    </source>
</evidence>
<protein>
    <recommendedName>
        <fullName evidence="6">Methylenetetrahydrofolate reductase</fullName>
    </recommendedName>
</protein>
<comment type="pathway">
    <text evidence="2 6">One-carbon metabolism; tetrahydrofolate interconversion.</text>
</comment>
<keyword evidence="5 6" id="KW-0560">Oxidoreductase</keyword>
<proteinExistence type="inferred from homology"/>
<comment type="similarity">
    <text evidence="6">Belongs to the methylenetetrahydrofolate reductase family.</text>
</comment>